<dbReference type="Proteomes" id="UP000800041">
    <property type="component" value="Unassembled WGS sequence"/>
</dbReference>
<protein>
    <recommendedName>
        <fullName evidence="2">Transcription activator GCR1-like domain-containing protein</fullName>
    </recommendedName>
</protein>
<dbReference type="InterPro" id="IPR022210">
    <property type="entry name" value="TF_GCR1-like"/>
</dbReference>
<dbReference type="InterPro" id="IPR052146">
    <property type="entry name" value="HOT1"/>
</dbReference>
<dbReference type="Pfam" id="PF12550">
    <property type="entry name" value="GCR1_C"/>
    <property type="match status" value="1"/>
</dbReference>
<accession>A0A6G1H0K5</accession>
<dbReference type="GO" id="GO:0060963">
    <property type="term" value="P:positive regulation of ribosomal protein gene transcription by RNA polymerase II"/>
    <property type="evidence" value="ECO:0007669"/>
    <property type="project" value="TreeGrafter"/>
</dbReference>
<dbReference type="PANTHER" id="PTHR37784">
    <property type="entry name" value="PROTEIN MSN1"/>
    <property type="match status" value="1"/>
</dbReference>
<evidence type="ECO:0000313" key="5">
    <source>
        <dbReference type="Proteomes" id="UP000800041"/>
    </source>
</evidence>
<feature type="region of interest" description="Disordered" evidence="1">
    <location>
        <begin position="86"/>
        <end position="109"/>
    </location>
</feature>
<dbReference type="PANTHER" id="PTHR37784:SF1">
    <property type="entry name" value="GLYCOLYTIC GENES TRANSCRIPTIONAL ACTIVATOR GCR1"/>
    <property type="match status" value="1"/>
</dbReference>
<reference evidence="3" key="1">
    <citation type="journal article" date="2020" name="Stud. Mycol.">
        <title>101 Dothideomycetes genomes: a test case for predicting lifestyles and emergence of pathogens.</title>
        <authorList>
            <person name="Haridas S."/>
            <person name="Albert R."/>
            <person name="Binder M."/>
            <person name="Bloem J."/>
            <person name="Labutti K."/>
            <person name="Salamov A."/>
            <person name="Andreopoulos B."/>
            <person name="Baker S."/>
            <person name="Barry K."/>
            <person name="Bills G."/>
            <person name="Bluhm B."/>
            <person name="Cannon C."/>
            <person name="Castanera R."/>
            <person name="Culley D."/>
            <person name="Daum C."/>
            <person name="Ezra D."/>
            <person name="Gonzalez J."/>
            <person name="Henrissat B."/>
            <person name="Kuo A."/>
            <person name="Liang C."/>
            <person name="Lipzen A."/>
            <person name="Lutzoni F."/>
            <person name="Magnuson J."/>
            <person name="Mondo S."/>
            <person name="Nolan M."/>
            <person name="Ohm R."/>
            <person name="Pangilinan J."/>
            <person name="Park H.-J."/>
            <person name="Ramirez L."/>
            <person name="Alfaro M."/>
            <person name="Sun H."/>
            <person name="Tritt A."/>
            <person name="Yoshinaga Y."/>
            <person name="Zwiers L.-H."/>
            <person name="Turgeon B."/>
            <person name="Goodwin S."/>
            <person name="Spatafora J."/>
            <person name="Crous P."/>
            <person name="Grigoriev I."/>
        </authorList>
    </citation>
    <scope>NUCLEOTIDE SEQUENCE</scope>
    <source>
        <strain evidence="3">CBS 113979</strain>
    </source>
</reference>
<evidence type="ECO:0000313" key="3">
    <source>
        <dbReference type="EMBL" id="KAF1986577.1"/>
    </source>
</evidence>
<dbReference type="EMBL" id="ML977139">
    <property type="protein sequence ID" value="KAF1991503.1"/>
    <property type="molecule type" value="Genomic_DNA"/>
</dbReference>
<evidence type="ECO:0000256" key="1">
    <source>
        <dbReference type="SAM" id="MobiDB-lite"/>
    </source>
</evidence>
<keyword evidence="5" id="KW-1185">Reference proteome</keyword>
<proteinExistence type="predicted"/>
<gene>
    <name evidence="4" type="ORF">K402DRAFT_126669</name>
    <name evidence="3" type="ORF">K402DRAFT_82911</name>
</gene>
<dbReference type="GO" id="GO:0000978">
    <property type="term" value="F:RNA polymerase II cis-regulatory region sequence-specific DNA binding"/>
    <property type="evidence" value="ECO:0007669"/>
    <property type="project" value="TreeGrafter"/>
</dbReference>
<evidence type="ECO:0000259" key="2">
    <source>
        <dbReference type="Pfam" id="PF12550"/>
    </source>
</evidence>
<organism evidence="3 5">
    <name type="scientific">Aulographum hederae CBS 113979</name>
    <dbReference type="NCBI Taxonomy" id="1176131"/>
    <lineage>
        <taxon>Eukaryota</taxon>
        <taxon>Fungi</taxon>
        <taxon>Dikarya</taxon>
        <taxon>Ascomycota</taxon>
        <taxon>Pezizomycotina</taxon>
        <taxon>Dothideomycetes</taxon>
        <taxon>Pleosporomycetidae</taxon>
        <taxon>Aulographales</taxon>
        <taxon>Aulographaceae</taxon>
    </lineage>
</organism>
<feature type="domain" description="Transcription activator GCR1-like" evidence="2">
    <location>
        <begin position="192"/>
        <end position="268"/>
    </location>
</feature>
<evidence type="ECO:0000313" key="4">
    <source>
        <dbReference type="EMBL" id="KAF1991503.1"/>
    </source>
</evidence>
<feature type="compositionally biased region" description="Low complexity" evidence="1">
    <location>
        <begin position="99"/>
        <end position="109"/>
    </location>
</feature>
<sequence length="299" mass="33627">MFAAELRPMLDEQVEDPRDVQIRQVVPEIALRLDRFDAVNSQQHLDTRYLVERHLDQFREKLISAVAAEVSRTWQMGCLVWQPLSKMSSQQPQPPPPSTSSQQHTSPSFPAAREVQNFALPNSAPPSLTVESFRAPPASLMAQRPLPEFQSLFASPSESSATSPPSPHLRPHLPRQNRHPRHPTSTGLPPAYSMSRSHTTVRQLCEEWYSGIDGQPSIRHLEEHWGRAWRRASTEDVFFGRRRVIIDELERLVAGGCSSREAAIIDLDGWRGTASLDKLVMKIKNRKKDGLNGRVGGVG</sequence>
<dbReference type="OrthoDB" id="428577at2759"/>
<dbReference type="GO" id="GO:0000981">
    <property type="term" value="F:DNA-binding transcription factor activity, RNA polymerase II-specific"/>
    <property type="evidence" value="ECO:0007669"/>
    <property type="project" value="TreeGrafter"/>
</dbReference>
<feature type="region of interest" description="Disordered" evidence="1">
    <location>
        <begin position="154"/>
        <end position="196"/>
    </location>
</feature>
<dbReference type="EMBL" id="ML977156">
    <property type="protein sequence ID" value="KAF1986577.1"/>
    <property type="molecule type" value="Genomic_DNA"/>
</dbReference>
<feature type="compositionally biased region" description="Basic residues" evidence="1">
    <location>
        <begin position="169"/>
        <end position="182"/>
    </location>
</feature>
<name>A0A6G1H0K5_9PEZI</name>
<dbReference type="AlphaFoldDB" id="A0A6G1H0K5"/>